<evidence type="ECO:0000256" key="1">
    <source>
        <dbReference type="SAM" id="MobiDB-lite"/>
    </source>
</evidence>
<feature type="region of interest" description="Disordered" evidence="1">
    <location>
        <begin position="284"/>
        <end position="306"/>
    </location>
</feature>
<name>A0A4S2KQJ5_9HYME</name>
<organism evidence="2 3">
    <name type="scientific">Temnothorax longispinosus</name>
    <dbReference type="NCBI Taxonomy" id="300112"/>
    <lineage>
        <taxon>Eukaryota</taxon>
        <taxon>Metazoa</taxon>
        <taxon>Ecdysozoa</taxon>
        <taxon>Arthropoda</taxon>
        <taxon>Hexapoda</taxon>
        <taxon>Insecta</taxon>
        <taxon>Pterygota</taxon>
        <taxon>Neoptera</taxon>
        <taxon>Endopterygota</taxon>
        <taxon>Hymenoptera</taxon>
        <taxon>Apocrita</taxon>
        <taxon>Aculeata</taxon>
        <taxon>Formicoidea</taxon>
        <taxon>Formicidae</taxon>
        <taxon>Myrmicinae</taxon>
        <taxon>Temnothorax</taxon>
    </lineage>
</organism>
<dbReference type="Proteomes" id="UP000310200">
    <property type="component" value="Unassembled WGS sequence"/>
</dbReference>
<dbReference type="EMBL" id="QBLH01002019">
    <property type="protein sequence ID" value="TGZ50178.1"/>
    <property type="molecule type" value="Genomic_DNA"/>
</dbReference>
<gene>
    <name evidence="2" type="ORF">DBV15_03622</name>
</gene>
<evidence type="ECO:0000313" key="3">
    <source>
        <dbReference type="Proteomes" id="UP000310200"/>
    </source>
</evidence>
<evidence type="ECO:0000313" key="2">
    <source>
        <dbReference type="EMBL" id="TGZ50178.1"/>
    </source>
</evidence>
<feature type="region of interest" description="Disordered" evidence="1">
    <location>
        <begin position="155"/>
        <end position="196"/>
    </location>
</feature>
<proteinExistence type="predicted"/>
<sequence>MVDFIAYPEISYLYDEFMMIINRSYDDGIKDSPISSGKSRCSPTPCRDSERGNVSREVRVVERVNPHHEVELLYGNITLIRRLMNDGPSSVRVPRLNLIRALNLPGREHDGIPCRVGKSSDGTARAVRTRRSALGALGKGRLFALRTTEQIRHADDDVDDSSRADCHANHGERSGPLLTRGGRRERKPLSSSVDGVTAAFPPARRCERSGSFRREITTAASSSTVELGIQSSFAADRPFYGERAWRDASCTSPAPLACATAAPISPVEIEKTLFAPTRSWKTSENARNRNCASKPPYRLPRRTRTRPSWPVPESNLFPRCDTECLPQPLFKQQKYWRKYRRDFGGNISRANFLCSSALPYFRPISPSLPNPSSQADITFILGFPTKIDSPALNSYRLTWPKITRSLARENKKTVVMERACERGVRAMGFINDRSVRFYARGHGKSVLSSVRLGIVDGISTGQWAGFVFLPQFPSPRPVAIQLILRRHTRTTKRAFSRFCVLRAFQHPSLARAIRFRCVPRSIAPVPTLNIARNILLLLDHDTVRPTAVGPVVLGTETPREKRERESSLWSHSTDISVTLSAAKETEVERERDVGVKGKEEGSPFYLWRRLKDSSANLMILQRPGLQSAARLVLLQTWTSADLATSLWPEGNVASNHNDTMRSSSRVVVLRARSQHIPLQLLTKFSFLGNYLSLRRSYTPSRQMYKRRYNDCSIDLIAAA</sequence>
<accession>A0A4S2KQJ5</accession>
<protein>
    <submittedName>
        <fullName evidence="2">Uncharacterized protein</fullName>
    </submittedName>
</protein>
<reference evidence="2 3" key="1">
    <citation type="journal article" date="2019" name="Philos. Trans. R. Soc. Lond., B, Biol. Sci.">
        <title>Ant behaviour and brain gene expression of defending hosts depend on the ecological success of the intruding social parasite.</title>
        <authorList>
            <person name="Kaur R."/>
            <person name="Stoldt M."/>
            <person name="Jongepier E."/>
            <person name="Feldmeyer B."/>
            <person name="Menzel F."/>
            <person name="Bornberg-Bauer E."/>
            <person name="Foitzik S."/>
        </authorList>
    </citation>
    <scope>NUCLEOTIDE SEQUENCE [LARGE SCALE GENOMIC DNA]</scope>
    <source>
        <tissue evidence="2">Whole body</tissue>
    </source>
</reference>
<comment type="caution">
    <text evidence="2">The sequence shown here is derived from an EMBL/GenBank/DDBJ whole genome shotgun (WGS) entry which is preliminary data.</text>
</comment>
<keyword evidence="3" id="KW-1185">Reference proteome</keyword>
<dbReference type="AlphaFoldDB" id="A0A4S2KQJ5"/>
<feature type="compositionally biased region" description="Basic and acidic residues" evidence="1">
    <location>
        <begin position="155"/>
        <end position="173"/>
    </location>
</feature>